<dbReference type="Pfam" id="PF00168">
    <property type="entry name" value="C2"/>
    <property type="match status" value="5"/>
</dbReference>
<feature type="compositionally biased region" description="Low complexity" evidence="6">
    <location>
        <begin position="16"/>
        <end position="33"/>
    </location>
</feature>
<sequence length="1792" mass="193468">MADTEETPQRLEQQRATPPSLAAMSSSSGTASSRFKAVAFGAMRPSQSPSPSPLLQASRVENNSNINNSNSNGADTLISNEQPPPSGPLPPPPLPPQQQQQQPQANLNGSLPSPDSASGTPPDATATATATATTANGSTANISSSRGSTPDLNPVKPINTKILYDMARANILSRRVLYKLSSETGYVKLRSKNAGAKPAGTGASAGNASIANGAAASAKGAPNTSVTPVNAAPLGETGGGANAQTDAATTIRAVAGWKEQGAIDSGKKPAPATSQPSVFDTLNGYIELIDRTGMWRNCAGVFGLMFLTYVLTTLRFGIFGLAIAMTYGVQWYRNSIIRYRRTVKDDFVRAYEKETITRTLESVGWLNEFVNRFWLMFEPSLSRMVIDIVDPILAQNAPGFLDSLRLTTFTLGTKAPRIDGVRTFSELEDRNQIVMDWHASFTPNDLTDVAPVLRENRVNPKVVLTVRVGKGFIGAGMPILVENMVFKGKMQVKLQLGSVFPHVRTADVCFLERPTIDFTLKPVGGDTFGVDIAHIPGLRTFILDMMHATIGPMFYAPNHFTIDVEQLISGAVANIPSAKGVLIIRMHSARGLPKMDTFGKADPYVRVSTVKHPEVFDKTRRIEKTLSPSWDETLKILIYSKTDTIQMDVFDWNNVGKDDKIGFVSYPMQTLLEQPETEGITMPIMMGETERGQLSFDLAYYPVSMRNTVAATVDSEGNPLDPAAEAAAMEAETAAAAALGEDDDDTVESNTGLLRLFVRSASNLAMTPALARKLCVKAEAFVNGEQQIDCPEVKGTDAPSWEVGKEIFIPDREVAVIHLVLIDTSSERTVGKLKIKVDEALAHQSGDTGSDWYDLQGHVKGKVRLNVKWRPILMDLDVASSLGGGKKLPGPPIGIVKLTFHEGRSLKNVEASTGSKSDPYVRVMVQNLVVTKTRYIANTLDPVWHETLFIPVHRVGETLALECMDWNRVEKHKTLGEAMLKVSRLLGQQVQDDKGDTVFVKTEPVEMWAPLRQRNGKNKGEIRFRAAFIPAINFDDMLSEVERSRGTLDMRINDGGLILGDEVPLSPGSLSSSSISSSDQEQEQAKAAAAHPPSRKQPAVGAAINGKANGNSIASNGNRPNEPIGPGGPMKNAPQEVSNDHKYLPESIFSGITSGAGNDSVSQALSRYPRLPNIDYSQFKAGILSVATIGCRGLVRPFAGVFVNVYLNGNKQAPVIETQPSRRRGYEHIWENEFAQVAIPEVDYDSLIVELKCQPAGGGIDKDDHDEMISIGRAEFTMMELLEKKLVNTLEPLWLPLDADTGEVLVFLRFDPVEDPKLLPSESITDQGMVRVRIASAANLPAADKSGTSDPYVVALVDGVKVWESQTLKKTLNPRWNQQTEVGIRQRSKTVLTLEVYDWNQIQSHTLLGTTTIPLKDLPIGEAVEKDYPLASSTMGSAGRAATMQLKFQFKPGYVEQHDDSSPVLLDVAHTVVKAPVTVIKGGASVVGNVVGGIFGKLGGKKAHLLGGSKHRHDDSSATAAGHQLVPSSERKLSVAASQAMANATNMPMDEMSGEAAVQDASNRPQTSRSTAAAAAAANASAVASSPRDTASSSARPTTPGNAATMIPVPRLSDSMESFPSSGILQVTIESAELHENSSSHHKRNVMVVVELNNKTVHKTRVEKDVHASSATVTFPHERFTLPVLQGGSPVLNLAIKDHSSFRSDKVLAEFEYSVFADLKEELLQTNGAQASISSRRFETENASVNISVAFTNSSSAEDAFETSSIAGSLLGRHSERHKRRSSAFSRKSLKQ</sequence>
<feature type="compositionally biased region" description="Polar residues" evidence="6">
    <location>
        <begin position="1587"/>
        <end position="1602"/>
    </location>
</feature>
<comment type="caution">
    <text evidence="10">The sequence shown here is derived from an EMBL/GenBank/DDBJ whole genome shotgun (WGS) entry which is preliminary data.</text>
</comment>
<name>A0A9W8CKA4_9FUNG</name>
<reference evidence="10" key="1">
    <citation type="submission" date="2022-07" db="EMBL/GenBank/DDBJ databases">
        <title>Phylogenomic reconstructions and comparative analyses of Kickxellomycotina fungi.</title>
        <authorList>
            <person name="Reynolds N.K."/>
            <person name="Stajich J.E."/>
            <person name="Barry K."/>
            <person name="Grigoriev I.V."/>
            <person name="Crous P."/>
            <person name="Smith M.E."/>
        </authorList>
    </citation>
    <scope>NUCLEOTIDE SEQUENCE</scope>
    <source>
        <strain evidence="10">NBRC 105413</strain>
    </source>
</reference>
<feature type="domain" description="C2" evidence="8">
    <location>
        <begin position="1312"/>
        <end position="1428"/>
    </location>
</feature>
<dbReference type="InterPro" id="IPR031468">
    <property type="entry name" value="SMP_LBD"/>
</dbReference>
<proteinExistence type="predicted"/>
<evidence type="ECO:0000256" key="2">
    <source>
        <dbReference type="ARBA" id="ARBA00022448"/>
    </source>
</evidence>
<keyword evidence="4" id="KW-0446">Lipid-binding</keyword>
<evidence type="ECO:0000313" key="11">
    <source>
        <dbReference type="Proteomes" id="UP001145021"/>
    </source>
</evidence>
<dbReference type="InterPro" id="IPR052455">
    <property type="entry name" value="Tricalbin_domain"/>
</dbReference>
<dbReference type="GO" id="GO:0016020">
    <property type="term" value="C:membrane"/>
    <property type="evidence" value="ECO:0007669"/>
    <property type="project" value="UniProtKB-SubCell"/>
</dbReference>
<dbReference type="InterPro" id="IPR035892">
    <property type="entry name" value="C2_domain_sf"/>
</dbReference>
<feature type="region of interest" description="Disordered" evidence="6">
    <location>
        <begin position="1553"/>
        <end position="1609"/>
    </location>
</feature>
<evidence type="ECO:0000259" key="9">
    <source>
        <dbReference type="PROSITE" id="PS51847"/>
    </source>
</evidence>
<keyword evidence="7" id="KW-0812">Transmembrane</keyword>
<dbReference type="SUPFAM" id="SSF49562">
    <property type="entry name" value="C2 domain (Calcium/lipid-binding domain, CaLB)"/>
    <property type="match status" value="5"/>
</dbReference>
<feature type="compositionally biased region" description="Low complexity" evidence="6">
    <location>
        <begin position="116"/>
        <end position="145"/>
    </location>
</feature>
<keyword evidence="7" id="KW-1133">Transmembrane helix</keyword>
<dbReference type="CDD" id="cd21678">
    <property type="entry name" value="SMP_TCB"/>
    <property type="match status" value="1"/>
</dbReference>
<feature type="region of interest" description="Disordered" evidence="6">
    <location>
        <begin position="1772"/>
        <end position="1792"/>
    </location>
</feature>
<feature type="domain" description="C2" evidence="8">
    <location>
        <begin position="1606"/>
        <end position="1732"/>
    </location>
</feature>
<feature type="region of interest" description="Disordered" evidence="6">
    <location>
        <begin position="1"/>
        <end position="156"/>
    </location>
</feature>
<dbReference type="Gene3D" id="2.60.40.150">
    <property type="entry name" value="C2 domain"/>
    <property type="match status" value="5"/>
</dbReference>
<feature type="compositionally biased region" description="Basic residues" evidence="6">
    <location>
        <begin position="1775"/>
        <end position="1792"/>
    </location>
</feature>
<keyword evidence="3" id="KW-0445">Lipid transport</keyword>
<keyword evidence="11" id="KW-1185">Reference proteome</keyword>
<dbReference type="GO" id="GO:0008289">
    <property type="term" value="F:lipid binding"/>
    <property type="evidence" value="ECO:0007669"/>
    <property type="project" value="UniProtKB-KW"/>
</dbReference>
<dbReference type="InterPro" id="IPR000008">
    <property type="entry name" value="C2_dom"/>
</dbReference>
<dbReference type="PANTHER" id="PTHR46980">
    <property type="entry name" value="TRICALBIN-1-RELATED"/>
    <property type="match status" value="1"/>
</dbReference>
<comment type="subcellular location">
    <subcellularLocation>
        <location evidence="1">Membrane</location>
    </subcellularLocation>
</comment>
<evidence type="ECO:0000259" key="8">
    <source>
        <dbReference type="PROSITE" id="PS50004"/>
    </source>
</evidence>
<feature type="region of interest" description="Disordered" evidence="6">
    <location>
        <begin position="1061"/>
        <end position="1136"/>
    </location>
</feature>
<dbReference type="PANTHER" id="PTHR46980:SF2">
    <property type="entry name" value="TRICALBIN-1-RELATED"/>
    <property type="match status" value="1"/>
</dbReference>
<dbReference type="EMBL" id="JANBOH010000116">
    <property type="protein sequence ID" value="KAJ1645245.1"/>
    <property type="molecule type" value="Genomic_DNA"/>
</dbReference>
<evidence type="ECO:0000256" key="7">
    <source>
        <dbReference type="SAM" id="Phobius"/>
    </source>
</evidence>
<dbReference type="Pfam" id="PF25669">
    <property type="entry name" value="SMP_MUG190-like"/>
    <property type="match status" value="2"/>
</dbReference>
<organism evidence="10 11">
    <name type="scientific">Coemansia asiatica</name>
    <dbReference type="NCBI Taxonomy" id="1052880"/>
    <lineage>
        <taxon>Eukaryota</taxon>
        <taxon>Fungi</taxon>
        <taxon>Fungi incertae sedis</taxon>
        <taxon>Zoopagomycota</taxon>
        <taxon>Kickxellomycotina</taxon>
        <taxon>Kickxellomycetes</taxon>
        <taxon>Kickxellales</taxon>
        <taxon>Kickxellaceae</taxon>
        <taxon>Coemansia</taxon>
    </lineage>
</organism>
<evidence type="ECO:0000313" key="10">
    <source>
        <dbReference type="EMBL" id="KAJ1645245.1"/>
    </source>
</evidence>
<feature type="transmembrane region" description="Helical" evidence="7">
    <location>
        <begin position="301"/>
        <end position="329"/>
    </location>
</feature>
<feature type="compositionally biased region" description="Polar residues" evidence="6">
    <location>
        <begin position="105"/>
        <end position="115"/>
    </location>
</feature>
<dbReference type="Proteomes" id="UP001145021">
    <property type="component" value="Unassembled WGS sequence"/>
</dbReference>
<evidence type="ECO:0000256" key="1">
    <source>
        <dbReference type="ARBA" id="ARBA00004370"/>
    </source>
</evidence>
<feature type="domain" description="C2" evidence="8">
    <location>
        <begin position="877"/>
        <end position="995"/>
    </location>
</feature>
<protein>
    <submittedName>
        <fullName evidence="10">Tricalbin-2</fullName>
    </submittedName>
</protein>
<evidence type="ECO:0000256" key="6">
    <source>
        <dbReference type="SAM" id="MobiDB-lite"/>
    </source>
</evidence>
<keyword evidence="5 7" id="KW-0472">Membrane</keyword>
<feature type="region of interest" description="Disordered" evidence="6">
    <location>
        <begin position="1506"/>
        <end position="1529"/>
    </location>
</feature>
<feature type="compositionally biased region" description="Polar residues" evidence="6">
    <location>
        <begin position="1108"/>
        <end position="1119"/>
    </location>
</feature>
<evidence type="ECO:0000256" key="5">
    <source>
        <dbReference type="ARBA" id="ARBA00023136"/>
    </source>
</evidence>
<feature type="domain" description="C2" evidence="8">
    <location>
        <begin position="563"/>
        <end position="681"/>
    </location>
</feature>
<feature type="compositionally biased region" description="Low complexity" evidence="6">
    <location>
        <begin position="1568"/>
        <end position="1586"/>
    </location>
</feature>
<feature type="compositionally biased region" description="Low complexity" evidence="6">
    <location>
        <begin position="45"/>
        <end position="72"/>
    </location>
</feature>
<keyword evidence="2" id="KW-0813">Transport</keyword>
<feature type="compositionally biased region" description="Low complexity" evidence="6">
    <location>
        <begin position="1064"/>
        <end position="1078"/>
    </location>
</feature>
<dbReference type="CDD" id="cd00030">
    <property type="entry name" value="C2"/>
    <property type="match status" value="1"/>
</dbReference>
<dbReference type="SMART" id="SM00239">
    <property type="entry name" value="C2"/>
    <property type="match status" value="4"/>
</dbReference>
<evidence type="ECO:0000256" key="4">
    <source>
        <dbReference type="ARBA" id="ARBA00023121"/>
    </source>
</evidence>
<dbReference type="GO" id="GO:0006869">
    <property type="term" value="P:lipid transport"/>
    <property type="evidence" value="ECO:0007669"/>
    <property type="project" value="UniProtKB-KW"/>
</dbReference>
<feature type="domain" description="SMP-LTD" evidence="9">
    <location>
        <begin position="359"/>
        <end position="565"/>
    </location>
</feature>
<dbReference type="PROSITE" id="PS50004">
    <property type="entry name" value="C2"/>
    <property type="match status" value="4"/>
</dbReference>
<accession>A0A9W8CKA4</accession>
<feature type="compositionally biased region" description="Pro residues" evidence="6">
    <location>
        <begin position="82"/>
        <end position="96"/>
    </location>
</feature>
<dbReference type="PROSITE" id="PS51847">
    <property type="entry name" value="SMP"/>
    <property type="match status" value="1"/>
</dbReference>
<evidence type="ECO:0000256" key="3">
    <source>
        <dbReference type="ARBA" id="ARBA00023055"/>
    </source>
</evidence>
<gene>
    <name evidence="10" type="primary">TCB2</name>
    <name evidence="10" type="ORF">LPJ64_003145</name>
</gene>